<organism evidence="1">
    <name type="scientific">marine sediment metagenome</name>
    <dbReference type="NCBI Taxonomy" id="412755"/>
    <lineage>
        <taxon>unclassified sequences</taxon>
        <taxon>metagenomes</taxon>
        <taxon>ecological metagenomes</taxon>
    </lineage>
</organism>
<feature type="non-terminal residue" evidence="1">
    <location>
        <position position="1"/>
    </location>
</feature>
<name>X1EGY2_9ZZZZ</name>
<dbReference type="AlphaFoldDB" id="X1EGY2"/>
<feature type="non-terminal residue" evidence="1">
    <location>
        <position position="164"/>
    </location>
</feature>
<protein>
    <submittedName>
        <fullName evidence="1">Uncharacterized protein</fullName>
    </submittedName>
</protein>
<gene>
    <name evidence="1" type="ORF">S03H2_25275</name>
</gene>
<sequence>DPVWIECPIYQDPISTTVRDPSWLVVQTKFPDDWDFQTGETVVTQRFTINYHVARCPTVWDTTLIPYDALIVQAYMHRYGYRQSPPPLNPEFWYYWLDFSSWDGTVDPLDYARINFLTDIVAKFFCTDAMAVRAWHDIPLISNMLSVIKPAGLTKFAAVTDTDF</sequence>
<comment type="caution">
    <text evidence="1">The sequence shown here is derived from an EMBL/GenBank/DDBJ whole genome shotgun (WGS) entry which is preliminary data.</text>
</comment>
<dbReference type="EMBL" id="BARU01014260">
    <property type="protein sequence ID" value="GAH31862.1"/>
    <property type="molecule type" value="Genomic_DNA"/>
</dbReference>
<accession>X1EGY2</accession>
<proteinExistence type="predicted"/>
<evidence type="ECO:0000313" key="1">
    <source>
        <dbReference type="EMBL" id="GAH31862.1"/>
    </source>
</evidence>
<reference evidence="1" key="1">
    <citation type="journal article" date="2014" name="Front. Microbiol.">
        <title>High frequency of phylogenetically diverse reductive dehalogenase-homologous genes in deep subseafloor sedimentary metagenomes.</title>
        <authorList>
            <person name="Kawai M."/>
            <person name="Futagami T."/>
            <person name="Toyoda A."/>
            <person name="Takaki Y."/>
            <person name="Nishi S."/>
            <person name="Hori S."/>
            <person name="Arai W."/>
            <person name="Tsubouchi T."/>
            <person name="Morono Y."/>
            <person name="Uchiyama I."/>
            <person name="Ito T."/>
            <person name="Fujiyama A."/>
            <person name="Inagaki F."/>
            <person name="Takami H."/>
        </authorList>
    </citation>
    <scope>NUCLEOTIDE SEQUENCE</scope>
    <source>
        <strain evidence="1">Expedition CK06-06</strain>
    </source>
</reference>